<evidence type="ECO:0000256" key="3">
    <source>
        <dbReference type="HAMAP-Rule" id="MF_01805"/>
    </source>
</evidence>
<gene>
    <name evidence="3" type="primary">scpA</name>
    <name evidence="4" type="ORF">NSA47_03445</name>
</gene>
<dbReference type="InterPro" id="IPR023093">
    <property type="entry name" value="ScpA-like_C"/>
</dbReference>
<dbReference type="RefSeq" id="WP_257529506.1">
    <property type="nucleotide sequence ID" value="NZ_JANKAS010000002.1"/>
</dbReference>
<keyword evidence="3" id="KW-0131">Cell cycle</keyword>
<comment type="subunit">
    <text evidence="3">Component of a cohesin-like complex composed of ScpA, ScpB and the Smc homodimer, in which ScpA and ScpB bind to the head domain of Smc. The presence of the three proteins is required for the association of the complex with DNA.</text>
</comment>
<dbReference type="InterPro" id="IPR003768">
    <property type="entry name" value="ScpA"/>
</dbReference>
<organism evidence="4 5">
    <name type="scientific">Irregularibacter muris</name>
    <dbReference type="NCBI Taxonomy" id="1796619"/>
    <lineage>
        <taxon>Bacteria</taxon>
        <taxon>Bacillati</taxon>
        <taxon>Bacillota</taxon>
        <taxon>Clostridia</taxon>
        <taxon>Eubacteriales</taxon>
        <taxon>Eubacteriaceae</taxon>
        <taxon>Irregularibacter</taxon>
    </lineage>
</organism>
<dbReference type="EMBL" id="JANKAS010000002">
    <property type="protein sequence ID" value="MCR1898044.1"/>
    <property type="molecule type" value="Genomic_DNA"/>
</dbReference>
<dbReference type="PANTHER" id="PTHR33969">
    <property type="entry name" value="SEGREGATION AND CONDENSATION PROTEIN A"/>
    <property type="match status" value="1"/>
</dbReference>
<evidence type="ECO:0000256" key="2">
    <source>
        <dbReference type="ARBA" id="ARBA00044777"/>
    </source>
</evidence>
<protein>
    <recommendedName>
        <fullName evidence="2 3">Segregation and condensation protein A</fullName>
    </recommendedName>
</protein>
<dbReference type="AlphaFoldDB" id="A0AAE3HEP9"/>
<dbReference type="GO" id="GO:0007059">
    <property type="term" value="P:chromosome segregation"/>
    <property type="evidence" value="ECO:0007669"/>
    <property type="project" value="UniProtKB-UniRule"/>
</dbReference>
<dbReference type="GO" id="GO:0005737">
    <property type="term" value="C:cytoplasm"/>
    <property type="evidence" value="ECO:0007669"/>
    <property type="project" value="UniProtKB-SubCell"/>
</dbReference>
<reference evidence="4" key="1">
    <citation type="submission" date="2022-07" db="EMBL/GenBank/DDBJ databases">
        <title>Enhanced cultured diversity of the mouse gut microbiota enables custom-made synthetic communities.</title>
        <authorList>
            <person name="Afrizal A."/>
        </authorList>
    </citation>
    <scope>NUCLEOTIDE SEQUENCE</scope>
    <source>
        <strain evidence="4">DSM 28593</strain>
    </source>
</reference>
<accession>A0AAE3HEP9</accession>
<comment type="function">
    <text evidence="3">Participates in chromosomal partition during cell division. May act via the formation of a condensin-like complex containing Smc and ScpB that pull DNA away from mid-cell into both cell halves.</text>
</comment>
<dbReference type="GO" id="GO:0006260">
    <property type="term" value="P:DNA replication"/>
    <property type="evidence" value="ECO:0007669"/>
    <property type="project" value="UniProtKB-UniRule"/>
</dbReference>
<dbReference type="HAMAP" id="MF_01805">
    <property type="entry name" value="ScpA"/>
    <property type="match status" value="1"/>
</dbReference>
<dbReference type="Gene3D" id="6.10.250.2410">
    <property type="match status" value="1"/>
</dbReference>
<keyword evidence="5" id="KW-1185">Reference proteome</keyword>
<comment type="similarity">
    <text evidence="3">Belongs to the ScpA family.</text>
</comment>
<dbReference type="PANTHER" id="PTHR33969:SF2">
    <property type="entry name" value="SEGREGATION AND CONDENSATION PROTEIN A"/>
    <property type="match status" value="1"/>
</dbReference>
<comment type="caution">
    <text evidence="4">The sequence shown here is derived from an EMBL/GenBank/DDBJ whole genome shotgun (WGS) entry which is preliminary data.</text>
</comment>
<proteinExistence type="inferred from homology"/>
<sequence length="246" mass="29555">MSYKIVLNSFQGPLDLLLHLIEKNKVDIYDIPIAEITFQYMQYINQWKSIDLEIASEFLIMAATLLEIKSKMLLPDNDEVEEQLMIEEVDPRQELMRRLIEYKKFKQLSLYLKEREKSEIKVIYKDPEYYPELEIRKPDVDLDMDVLFKTFQRLLIKKNMLSRAKEDFHQIKREVFTIEEKTKDILKYLEQDGQSLNFNTLLEQCESRNELITMFLAVLELMKMRIIVVKQQELFDEILIIKKDGK</sequence>
<name>A0AAE3HEP9_9FIRM</name>
<comment type="subcellular location">
    <subcellularLocation>
        <location evidence="3">Cytoplasm</location>
    </subcellularLocation>
    <text evidence="3">Associated with two foci at the outer edges of the nucleoid region in young cells, and at four foci within both cell halves in older cells.</text>
</comment>
<evidence type="ECO:0000313" key="5">
    <source>
        <dbReference type="Proteomes" id="UP001205748"/>
    </source>
</evidence>
<dbReference type="GO" id="GO:0051301">
    <property type="term" value="P:cell division"/>
    <property type="evidence" value="ECO:0007669"/>
    <property type="project" value="UniProtKB-KW"/>
</dbReference>
<keyword evidence="3" id="KW-0963">Cytoplasm</keyword>
<keyword evidence="1 3" id="KW-0159">Chromosome partition</keyword>
<dbReference type="Pfam" id="PF02616">
    <property type="entry name" value="SMC_ScpA"/>
    <property type="match status" value="1"/>
</dbReference>
<dbReference type="Proteomes" id="UP001205748">
    <property type="component" value="Unassembled WGS sequence"/>
</dbReference>
<evidence type="ECO:0000256" key="1">
    <source>
        <dbReference type="ARBA" id="ARBA00022829"/>
    </source>
</evidence>
<keyword evidence="3" id="KW-0132">Cell division</keyword>
<evidence type="ECO:0000313" key="4">
    <source>
        <dbReference type="EMBL" id="MCR1898044.1"/>
    </source>
</evidence>
<dbReference type="Gene3D" id="1.10.10.580">
    <property type="entry name" value="Structural maintenance of chromosome 1. Chain E"/>
    <property type="match status" value="1"/>
</dbReference>